<dbReference type="Pfam" id="PF00672">
    <property type="entry name" value="HAMP"/>
    <property type="match status" value="1"/>
</dbReference>
<dbReference type="RefSeq" id="WP_038192557.1">
    <property type="nucleotide sequence ID" value="NZ_JRWP01000049.1"/>
</dbReference>
<dbReference type="SUPFAM" id="SSF58104">
    <property type="entry name" value="Methyl-accepting chemotaxis protein (MCP) signaling domain"/>
    <property type="match status" value="1"/>
</dbReference>
<dbReference type="STRING" id="379097.SE23_20155"/>
<accession>A0A0A5HV08</accession>
<dbReference type="Proteomes" id="UP000030451">
    <property type="component" value="Unassembled WGS sequence"/>
</dbReference>
<dbReference type="GO" id="GO:0016020">
    <property type="term" value="C:membrane"/>
    <property type="evidence" value="ECO:0007669"/>
    <property type="project" value="UniProtKB-SubCell"/>
</dbReference>
<dbReference type="Pfam" id="PF00015">
    <property type="entry name" value="MCPsignal"/>
    <property type="match status" value="1"/>
</dbReference>
<keyword evidence="5" id="KW-0812">Transmembrane</keyword>
<keyword evidence="2 4" id="KW-0807">Transducer</keyword>
<dbReference type="SMART" id="SM00283">
    <property type="entry name" value="MA"/>
    <property type="match status" value="1"/>
</dbReference>
<comment type="subcellular location">
    <subcellularLocation>
        <location evidence="1">Membrane</location>
    </subcellularLocation>
</comment>
<dbReference type="PROSITE" id="PS50885">
    <property type="entry name" value="HAMP"/>
    <property type="match status" value="1"/>
</dbReference>
<name>A0A0A5HV08_PHOS4</name>
<dbReference type="InterPro" id="IPR003660">
    <property type="entry name" value="HAMP_dom"/>
</dbReference>
<evidence type="ECO:0000256" key="4">
    <source>
        <dbReference type="PROSITE-ProRule" id="PRU00284"/>
    </source>
</evidence>
<evidence type="ECO:0000256" key="5">
    <source>
        <dbReference type="SAM" id="Phobius"/>
    </source>
</evidence>
<dbReference type="GO" id="GO:0006935">
    <property type="term" value="P:chemotaxis"/>
    <property type="evidence" value="ECO:0007669"/>
    <property type="project" value="InterPro"/>
</dbReference>
<dbReference type="PANTHER" id="PTHR32089:SF70">
    <property type="entry name" value="ENERGY TAXIS MODULATING METHYL ACCEPTING SENSORY TRANSDUCER"/>
    <property type="match status" value="1"/>
</dbReference>
<keyword evidence="5" id="KW-1133">Transmembrane helix</keyword>
<evidence type="ECO:0000256" key="2">
    <source>
        <dbReference type="ARBA" id="ARBA00023224"/>
    </source>
</evidence>
<evidence type="ECO:0000256" key="3">
    <source>
        <dbReference type="ARBA" id="ARBA00029447"/>
    </source>
</evidence>
<keyword evidence="5" id="KW-0472">Membrane</keyword>
<organism evidence="8 9">
    <name type="scientific">Photobacterium sp. (strain ATCC 43367)</name>
    <dbReference type="NCBI Taxonomy" id="379097"/>
    <lineage>
        <taxon>Bacteria</taxon>
        <taxon>Pseudomonadati</taxon>
        <taxon>Pseudomonadota</taxon>
        <taxon>Gammaproteobacteria</taxon>
        <taxon>Vibrionales</taxon>
        <taxon>Vibrionaceae</taxon>
        <taxon>Vibrio</taxon>
        <taxon>Vibrio oreintalis group</taxon>
    </lineage>
</organism>
<dbReference type="PRINTS" id="PR00260">
    <property type="entry name" value="CHEMTRNSDUCR"/>
</dbReference>
<dbReference type="OrthoDB" id="9781845at2"/>
<evidence type="ECO:0000313" key="9">
    <source>
        <dbReference type="Proteomes" id="UP000030451"/>
    </source>
</evidence>
<protein>
    <submittedName>
        <fullName evidence="8">Chemotaxis protein</fullName>
    </submittedName>
</protein>
<reference evidence="8 9" key="1">
    <citation type="submission" date="2014-10" db="EMBL/GenBank/DDBJ databases">
        <title>Genome sequencing of Vibrio sinaloensis T08.</title>
        <authorList>
            <person name="Chan K.-G."/>
            <person name="Mohamad N.I."/>
        </authorList>
    </citation>
    <scope>NUCLEOTIDE SEQUENCE [LARGE SCALE GENOMIC DNA]</scope>
    <source>
        <strain evidence="8 9">T08</strain>
    </source>
</reference>
<dbReference type="CDD" id="cd11386">
    <property type="entry name" value="MCP_signal"/>
    <property type="match status" value="1"/>
</dbReference>
<gene>
    <name evidence="8" type="ORF">NM06_17570</name>
</gene>
<evidence type="ECO:0000313" key="8">
    <source>
        <dbReference type="EMBL" id="KGY07324.1"/>
    </source>
</evidence>
<dbReference type="CDD" id="cd06225">
    <property type="entry name" value="HAMP"/>
    <property type="match status" value="1"/>
</dbReference>
<proteinExistence type="inferred from homology"/>
<comment type="similarity">
    <text evidence="3">Belongs to the methyl-accepting chemotaxis (MCP) protein family.</text>
</comment>
<dbReference type="InterPro" id="IPR004089">
    <property type="entry name" value="MCPsignal_dom"/>
</dbReference>
<dbReference type="SMART" id="SM00304">
    <property type="entry name" value="HAMP"/>
    <property type="match status" value="1"/>
</dbReference>
<dbReference type="GO" id="GO:0007165">
    <property type="term" value="P:signal transduction"/>
    <property type="evidence" value="ECO:0007669"/>
    <property type="project" value="UniProtKB-KW"/>
</dbReference>
<dbReference type="PROSITE" id="PS50111">
    <property type="entry name" value="CHEMOTAXIS_TRANSDUC_2"/>
    <property type="match status" value="1"/>
</dbReference>
<evidence type="ECO:0000259" key="6">
    <source>
        <dbReference type="PROSITE" id="PS50111"/>
    </source>
</evidence>
<feature type="domain" description="Methyl-accepting transducer" evidence="6">
    <location>
        <begin position="391"/>
        <end position="627"/>
    </location>
</feature>
<dbReference type="EMBL" id="JRWP01000049">
    <property type="protein sequence ID" value="KGY07324.1"/>
    <property type="molecule type" value="Genomic_DNA"/>
</dbReference>
<evidence type="ECO:0000256" key="1">
    <source>
        <dbReference type="ARBA" id="ARBA00004370"/>
    </source>
</evidence>
<feature type="transmembrane region" description="Helical" evidence="5">
    <location>
        <begin position="12"/>
        <end position="31"/>
    </location>
</feature>
<dbReference type="GO" id="GO:0004888">
    <property type="term" value="F:transmembrane signaling receptor activity"/>
    <property type="evidence" value="ECO:0007669"/>
    <property type="project" value="InterPro"/>
</dbReference>
<dbReference type="PANTHER" id="PTHR32089">
    <property type="entry name" value="METHYL-ACCEPTING CHEMOTAXIS PROTEIN MCPB"/>
    <property type="match status" value="1"/>
</dbReference>
<dbReference type="AlphaFoldDB" id="A0A0A5HV08"/>
<comment type="caution">
    <text evidence="8">The sequence shown here is derived from an EMBL/GenBank/DDBJ whole genome shotgun (WGS) entry which is preliminary data.</text>
</comment>
<dbReference type="Gene3D" id="1.10.287.950">
    <property type="entry name" value="Methyl-accepting chemotaxis protein"/>
    <property type="match status" value="1"/>
</dbReference>
<feature type="domain" description="HAMP" evidence="7">
    <location>
        <begin position="334"/>
        <end position="386"/>
    </location>
</feature>
<evidence type="ECO:0000259" key="7">
    <source>
        <dbReference type="PROSITE" id="PS50885"/>
    </source>
</evidence>
<sequence length="663" mass="73055">MKGSVIRRMYAGFALIIITFVITTVMTMRGMQQIHTNFESVSNTSLPLVSQANNTSVSLLSADKLFKDFLTTQSFERMAEISSQFDEAKTNYNNTLLALEQASQTKPELEERIVQLKEMETRYFNEAEEAMTNYRSMFEAQAQVQKSTRQFQRLHSELSVGMKEYVDEQSSISVKVMAKSYFIKLKDAEVITSDALASSDTELVAKAVAKNKKAVTHLNYAYRGLTTQMPEIKKVFDESVQQFTMDVGKKGGVLDQHASYLVAKDALYDNIANLTQEVDATMAVLDSFSQAAQDGLHASLLEAGEVYEQGVIRSISIGAIVIILAIGVGYHIAHSVREPLTRILKTLEHLTNGDMTQRIEIRYNNEFSRVSGHINTLADSLHNILVKLNDASDNLTETANTNQLTSSQAQSQLSQQREQTATVATAMTEMSHSVQEVAQSAQSSQQMVEKVEQASESGRQIMSSNITTINQLETRLTKSVDAVKELQSMSSQIGSILDVIRNIAEQTNLLALNAAIEAARAGEQGRGFAVVADEVRVLAQRTTESTSEIENMISNLQSSSSSANNVIQSCMDDMEQSVEQASNANSAMEEIQALILEISQMSGQISQAAAEQSETSTDIARNIEEINLIAEQSYQAMAQIARTSTDLTELASQQGDLVHQFKL</sequence>
<dbReference type="InterPro" id="IPR004090">
    <property type="entry name" value="Chemotax_Me-accpt_rcpt"/>
</dbReference>
<dbReference type="FunFam" id="1.10.287.950:FF:000001">
    <property type="entry name" value="Methyl-accepting chemotaxis sensory transducer"/>
    <property type="match status" value="1"/>
</dbReference>